<dbReference type="PROSITE" id="PS51354">
    <property type="entry name" value="GLUTAREDOXIN_2"/>
    <property type="match status" value="1"/>
</dbReference>
<keyword evidence="7 8" id="KW-0472">Membrane</keyword>
<dbReference type="SUPFAM" id="SSF52833">
    <property type="entry name" value="Thioredoxin-like"/>
    <property type="match status" value="1"/>
</dbReference>
<comment type="function">
    <text evidence="1">May be specifically involved in the processing, transport, and/or maturation of the MADH beta-subunit.</text>
</comment>
<sequence>MQSHCQKQNTQQDATMKSKAVLYRMSTPEHICPYGLKSRALLKRKGFELEDHLLKTREATDAFKAEHNVETTPQTFIDGERIGGYSDLKAYFGEPLPNDDEPSYTPVIAIFATAFLMALGLQLSNPEPFTATGVAQTFIALSMCILAIQKLRDLRAFSMQFITYDLLAMHWVRYAYVYAFVEAYAGIGMLASLPAMLVGPPAIFIGLLGAISVIKAVYIDERELKCACVGGNSRVPLGAVSLTENLLMLCMGVWVFLQ</sequence>
<comment type="pathway">
    <text evidence="3">One-carbon metabolism; methylamine degradation.</text>
</comment>
<feature type="transmembrane region" description="Helical" evidence="8">
    <location>
        <begin position="129"/>
        <end position="149"/>
    </location>
</feature>
<keyword evidence="6 8" id="KW-1133">Transmembrane helix</keyword>
<comment type="subcellular location">
    <subcellularLocation>
        <location evidence="2">Membrane</location>
        <topology evidence="2">Multi-pass membrane protein</topology>
    </subcellularLocation>
</comment>
<gene>
    <name evidence="11" type="ordered locus">TERTU_3508</name>
</gene>
<evidence type="ECO:0000256" key="2">
    <source>
        <dbReference type="ARBA" id="ARBA00004141"/>
    </source>
</evidence>
<feature type="transmembrane region" description="Helical" evidence="8">
    <location>
        <begin position="161"/>
        <end position="181"/>
    </location>
</feature>
<organism evidence="11 12">
    <name type="scientific">Teredinibacter turnerae (strain ATCC 39867 / T7901)</name>
    <dbReference type="NCBI Taxonomy" id="377629"/>
    <lineage>
        <taxon>Bacteria</taxon>
        <taxon>Pseudomonadati</taxon>
        <taxon>Pseudomonadota</taxon>
        <taxon>Gammaproteobacteria</taxon>
        <taxon>Cellvibrionales</taxon>
        <taxon>Cellvibrionaceae</taxon>
        <taxon>Teredinibacter</taxon>
    </lineage>
</organism>
<dbReference type="AlphaFoldDB" id="C5BRD3"/>
<evidence type="ECO:0000256" key="4">
    <source>
        <dbReference type="ARBA" id="ARBA00019078"/>
    </source>
</evidence>
<dbReference type="STRING" id="377629.TERTU_3508"/>
<feature type="domain" description="Glutaredoxin" evidence="9">
    <location>
        <begin position="30"/>
        <end position="82"/>
    </location>
</feature>
<evidence type="ECO:0000256" key="8">
    <source>
        <dbReference type="SAM" id="Phobius"/>
    </source>
</evidence>
<evidence type="ECO:0000256" key="6">
    <source>
        <dbReference type="ARBA" id="ARBA00022989"/>
    </source>
</evidence>
<keyword evidence="12" id="KW-1185">Reference proteome</keyword>
<feature type="transmembrane region" description="Helical" evidence="8">
    <location>
        <begin position="104"/>
        <end position="123"/>
    </location>
</feature>
<keyword evidence="5 8" id="KW-0812">Transmembrane</keyword>
<evidence type="ECO:0000256" key="1">
    <source>
        <dbReference type="ARBA" id="ARBA00003475"/>
    </source>
</evidence>
<dbReference type="eggNOG" id="COG0695">
    <property type="taxonomic scope" value="Bacteria"/>
</dbReference>
<feature type="transmembrane region" description="Helical" evidence="8">
    <location>
        <begin position="193"/>
        <end position="214"/>
    </location>
</feature>
<protein>
    <recommendedName>
        <fullName evidence="4">Methylamine utilization protein MauE</fullName>
    </recommendedName>
</protein>
<dbReference type="Proteomes" id="UP000009080">
    <property type="component" value="Chromosome"/>
</dbReference>
<reference evidence="11 12" key="1">
    <citation type="journal article" date="2009" name="PLoS ONE">
        <title>The complete genome of Teredinibacter turnerae T7901: an intracellular endosymbiont of marine wood-boring bivalves (shipworms).</title>
        <authorList>
            <person name="Yang J.C."/>
            <person name="Madupu R."/>
            <person name="Durkin A.S."/>
            <person name="Ekborg N.A."/>
            <person name="Pedamallu C.S."/>
            <person name="Hostetler J.B."/>
            <person name="Radune D."/>
            <person name="Toms B.S."/>
            <person name="Henrissat B."/>
            <person name="Coutinho P.M."/>
            <person name="Schwarz S."/>
            <person name="Field L."/>
            <person name="Trindade-Silva A.E."/>
            <person name="Soares C.A.G."/>
            <person name="Elshahawi S."/>
            <person name="Hanora A."/>
            <person name="Schmidt E.W."/>
            <person name="Haygood M.G."/>
            <person name="Posfai J."/>
            <person name="Benner J."/>
            <person name="Madinger C."/>
            <person name="Nove J."/>
            <person name="Anton B."/>
            <person name="Chaudhary K."/>
            <person name="Foster J."/>
            <person name="Holman A."/>
            <person name="Kumar S."/>
            <person name="Lessard P.A."/>
            <person name="Luyten Y.A."/>
            <person name="Slatko B."/>
            <person name="Wood N."/>
            <person name="Wu B."/>
            <person name="Teplitski M."/>
            <person name="Mougous J.D."/>
            <person name="Ward N."/>
            <person name="Eisen J.A."/>
            <person name="Badger J.H."/>
            <person name="Distel D.L."/>
        </authorList>
    </citation>
    <scope>NUCLEOTIDE SEQUENCE [LARGE SCALE GENOMIC DNA]</scope>
    <source>
        <strain evidence="12">ATCC 39867 / T7901</strain>
    </source>
</reference>
<dbReference type="Pfam" id="PF07291">
    <property type="entry name" value="MauE"/>
    <property type="match status" value="1"/>
</dbReference>
<evidence type="ECO:0000313" key="12">
    <source>
        <dbReference type="Proteomes" id="UP000009080"/>
    </source>
</evidence>
<evidence type="ECO:0000259" key="9">
    <source>
        <dbReference type="Pfam" id="PF00462"/>
    </source>
</evidence>
<dbReference type="InterPro" id="IPR036249">
    <property type="entry name" value="Thioredoxin-like_sf"/>
</dbReference>
<accession>C5BRD3</accession>
<dbReference type="InterPro" id="IPR009908">
    <property type="entry name" value="Methylamine_util_MauE"/>
</dbReference>
<dbReference type="GO" id="GO:0030416">
    <property type="term" value="P:methylamine metabolic process"/>
    <property type="evidence" value="ECO:0007669"/>
    <property type="project" value="InterPro"/>
</dbReference>
<evidence type="ECO:0000259" key="10">
    <source>
        <dbReference type="Pfam" id="PF07291"/>
    </source>
</evidence>
<name>C5BRD3_TERTT</name>
<dbReference type="EMBL" id="CP001614">
    <property type="protein sequence ID" value="ACR12265.1"/>
    <property type="molecule type" value="Genomic_DNA"/>
</dbReference>
<dbReference type="GO" id="GO:0016020">
    <property type="term" value="C:membrane"/>
    <property type="evidence" value="ECO:0007669"/>
    <property type="project" value="UniProtKB-SubCell"/>
</dbReference>
<dbReference type="Pfam" id="PF00462">
    <property type="entry name" value="Glutaredoxin"/>
    <property type="match status" value="1"/>
</dbReference>
<dbReference type="HOGENOM" id="CLU_072274_0_0_6"/>
<feature type="transmembrane region" description="Helical" evidence="8">
    <location>
        <begin position="235"/>
        <end position="257"/>
    </location>
</feature>
<dbReference type="Gene3D" id="3.40.30.10">
    <property type="entry name" value="Glutaredoxin"/>
    <property type="match status" value="1"/>
</dbReference>
<dbReference type="InterPro" id="IPR002109">
    <property type="entry name" value="Glutaredoxin"/>
</dbReference>
<feature type="domain" description="Methylamine utilisation protein MauE" evidence="10">
    <location>
        <begin position="134"/>
        <end position="257"/>
    </location>
</feature>
<dbReference type="KEGG" id="ttu:TERTU_3508"/>
<proteinExistence type="predicted"/>
<evidence type="ECO:0000256" key="7">
    <source>
        <dbReference type="ARBA" id="ARBA00023136"/>
    </source>
</evidence>
<dbReference type="OrthoDB" id="9800621at2"/>
<evidence type="ECO:0000256" key="5">
    <source>
        <dbReference type="ARBA" id="ARBA00022692"/>
    </source>
</evidence>
<evidence type="ECO:0000313" key="11">
    <source>
        <dbReference type="EMBL" id="ACR12265.1"/>
    </source>
</evidence>
<evidence type="ECO:0000256" key="3">
    <source>
        <dbReference type="ARBA" id="ARBA00004856"/>
    </source>
</evidence>